<evidence type="ECO:0000313" key="1">
    <source>
        <dbReference type="EMBL" id="OAF10367.1"/>
    </source>
</evidence>
<organism evidence="1 2">
    <name type="scientific">Bradyrhizobium neotropicale</name>
    <dbReference type="NCBI Taxonomy" id="1497615"/>
    <lineage>
        <taxon>Bacteria</taxon>
        <taxon>Pseudomonadati</taxon>
        <taxon>Pseudomonadota</taxon>
        <taxon>Alphaproteobacteria</taxon>
        <taxon>Hyphomicrobiales</taxon>
        <taxon>Nitrobacteraceae</taxon>
        <taxon>Bradyrhizobium</taxon>
    </lineage>
</organism>
<sequence>MLLACAGYCAVQPPSTEIAVPVIWSAAAEHRKATVPPSCAGETKSRDGCFSASRDLRASLWLMFFCAAMSSICF</sequence>
<dbReference type="Proteomes" id="UP000077173">
    <property type="component" value="Unassembled WGS sequence"/>
</dbReference>
<keyword evidence="2" id="KW-1185">Reference proteome</keyword>
<dbReference type="AlphaFoldDB" id="A0A176YSQ6"/>
<accession>A0A176YSQ6</accession>
<name>A0A176YSQ6_9BRAD</name>
<gene>
    <name evidence="1" type="ORF">AXW67_25870</name>
</gene>
<proteinExistence type="predicted"/>
<reference evidence="1 2" key="1">
    <citation type="submission" date="2016-02" db="EMBL/GenBank/DDBJ databases">
        <title>Draft genome sequence of the strain BR 10247T Bradyrhizobium neotropicale isolated from nodules of Centrolobium paraense.</title>
        <authorList>
            <person name="Simoes-Araujo J.L."/>
            <person name="Barauna A.C."/>
            <person name="Silva K."/>
            <person name="Zilli J.E."/>
        </authorList>
    </citation>
    <scope>NUCLEOTIDE SEQUENCE [LARGE SCALE GENOMIC DNA]</scope>
    <source>
        <strain evidence="1 2">BR 10247</strain>
    </source>
</reference>
<comment type="caution">
    <text evidence="1">The sequence shown here is derived from an EMBL/GenBank/DDBJ whole genome shotgun (WGS) entry which is preliminary data.</text>
</comment>
<evidence type="ECO:0000313" key="2">
    <source>
        <dbReference type="Proteomes" id="UP000077173"/>
    </source>
</evidence>
<protein>
    <submittedName>
        <fullName evidence="1">Uncharacterized protein</fullName>
    </submittedName>
</protein>
<dbReference type="EMBL" id="LSEF01000094">
    <property type="protein sequence ID" value="OAF10367.1"/>
    <property type="molecule type" value="Genomic_DNA"/>
</dbReference>